<organism evidence="2 3">
    <name type="scientific">Pseudomonas chlororaphis</name>
    <dbReference type="NCBI Taxonomy" id="587753"/>
    <lineage>
        <taxon>Bacteria</taxon>
        <taxon>Pseudomonadati</taxon>
        <taxon>Pseudomonadota</taxon>
        <taxon>Gammaproteobacteria</taxon>
        <taxon>Pseudomonadales</taxon>
        <taxon>Pseudomonadaceae</taxon>
        <taxon>Pseudomonas</taxon>
    </lineage>
</organism>
<gene>
    <name evidence="2" type="ORF">F2A38_20630</name>
</gene>
<dbReference type="InterPro" id="IPR025292">
    <property type="entry name" value="T3SS_LEE_assoc"/>
</dbReference>
<sequence>MAGAQSSAAHAPAGSIGGTDPRDHAWQMVAVQKPMTQVAIDQSVQHLHQWGWQPGAWMHEGWWPHLGLAPWRTVYRNRPACRPSIDRLILRHRGITWTSLPTGLDARQRAMFALEPRLPQLVIALGVVALNCPDHLLIKDHRQALEPYLDERHCDHLLALHRGWSHTEPALPADTLSQAALHAGTRWWLRDVEQAPLNDLLTLRLPPVADALLAVRENATQWLTKLGRFL</sequence>
<comment type="caution">
    <text evidence="2">The sequence shown here is derived from an EMBL/GenBank/DDBJ whole genome shotgun (WGS) entry which is preliminary data.</text>
</comment>
<evidence type="ECO:0000256" key="1">
    <source>
        <dbReference type="SAM" id="MobiDB-lite"/>
    </source>
</evidence>
<accession>A0AB34C3S4</accession>
<evidence type="ECO:0000313" key="2">
    <source>
        <dbReference type="EMBL" id="KAA5839274.1"/>
    </source>
</evidence>
<feature type="compositionally biased region" description="Low complexity" evidence="1">
    <location>
        <begin position="1"/>
        <end position="14"/>
    </location>
</feature>
<evidence type="ECO:0008006" key="4">
    <source>
        <dbReference type="Google" id="ProtNLM"/>
    </source>
</evidence>
<reference evidence="2 3" key="1">
    <citation type="submission" date="2019-09" db="EMBL/GenBank/DDBJ databases">
        <authorList>
            <person name="Vacheron J."/>
            <person name="Dubost A."/>
            <person name="Prigent-Combaret C."/>
            <person name="Muller D."/>
        </authorList>
    </citation>
    <scope>NUCLEOTIDE SEQUENCE [LARGE SCALE GENOMIC DNA]</scope>
    <source>
        <strain evidence="2 3">JV497</strain>
    </source>
</reference>
<dbReference type="Pfam" id="PF13327">
    <property type="entry name" value="T3SS_LEE_assoc"/>
    <property type="match status" value="1"/>
</dbReference>
<dbReference type="EMBL" id="VWPC01000021">
    <property type="protein sequence ID" value="KAA5839274.1"/>
    <property type="molecule type" value="Genomic_DNA"/>
</dbReference>
<protein>
    <recommendedName>
        <fullName evidence="4">Type III secretion protein</fullName>
    </recommendedName>
</protein>
<proteinExistence type="predicted"/>
<evidence type="ECO:0000313" key="3">
    <source>
        <dbReference type="Proteomes" id="UP000323924"/>
    </source>
</evidence>
<dbReference type="Proteomes" id="UP000323924">
    <property type="component" value="Unassembled WGS sequence"/>
</dbReference>
<dbReference type="AlphaFoldDB" id="A0AB34C3S4"/>
<feature type="region of interest" description="Disordered" evidence="1">
    <location>
        <begin position="1"/>
        <end position="22"/>
    </location>
</feature>
<name>A0AB34C3S4_9PSED</name>